<dbReference type="STRING" id="263820.PTO1358"/>
<gene>
    <name evidence="2" type="ordered locus">PTO1358</name>
</gene>
<reference evidence="2 3" key="1">
    <citation type="journal article" date="2004" name="Proc. Natl. Acad. Sci. U.S.A.">
        <title>Genome sequence of Picrophilus torridus and its implications for life around pH 0.</title>
        <authorList>
            <person name="Futterer O."/>
            <person name="Angelov A."/>
            <person name="Liesegang H."/>
            <person name="Gottschalk G."/>
            <person name="Schleper C."/>
            <person name="Schepers B."/>
            <person name="Dock C."/>
            <person name="Antranikian G."/>
            <person name="Liebl W."/>
        </authorList>
    </citation>
    <scope>NUCLEOTIDE SEQUENCE [LARGE SCALE GENOMIC DNA]</scope>
    <source>
        <strain evidence="3">ATCC 700027 / DSM 9790 / JCM 10055 / NBRC 100828</strain>
    </source>
</reference>
<evidence type="ECO:0000313" key="2">
    <source>
        <dbReference type="EMBL" id="AAT43943.1"/>
    </source>
</evidence>
<name>Q6KZA9_PICTO</name>
<dbReference type="KEGG" id="pto:PTO1358"/>
<accession>Q6KZA9</accession>
<evidence type="ECO:0000313" key="3">
    <source>
        <dbReference type="Proteomes" id="UP000000438"/>
    </source>
</evidence>
<keyword evidence="1" id="KW-1133">Transmembrane helix</keyword>
<proteinExistence type="predicted"/>
<dbReference type="AlphaFoldDB" id="Q6KZA9"/>
<dbReference type="HOGENOM" id="CLU_2550400_0_0_2"/>
<organism evidence="2 3">
    <name type="scientific">Picrophilus torridus (strain ATCC 700027 / DSM 9790 / JCM 10055 / NBRC 100828 / KAW 2/3)</name>
    <dbReference type="NCBI Taxonomy" id="1122961"/>
    <lineage>
        <taxon>Archaea</taxon>
        <taxon>Methanobacteriati</taxon>
        <taxon>Thermoplasmatota</taxon>
        <taxon>Thermoplasmata</taxon>
        <taxon>Thermoplasmatales</taxon>
        <taxon>Picrophilaceae</taxon>
        <taxon>Picrophilus</taxon>
    </lineage>
</organism>
<evidence type="ECO:0000256" key="1">
    <source>
        <dbReference type="SAM" id="Phobius"/>
    </source>
</evidence>
<keyword evidence="1" id="KW-0812">Transmembrane</keyword>
<keyword evidence="1" id="KW-0472">Membrane</keyword>
<dbReference type="PaxDb" id="263820-PTO1358"/>
<dbReference type="EMBL" id="AE017261">
    <property type="protein sequence ID" value="AAT43943.1"/>
    <property type="molecule type" value="Genomic_DNA"/>
</dbReference>
<feature type="transmembrane region" description="Helical" evidence="1">
    <location>
        <begin position="29"/>
        <end position="58"/>
    </location>
</feature>
<dbReference type="Proteomes" id="UP000000438">
    <property type="component" value="Chromosome"/>
</dbReference>
<protein>
    <submittedName>
        <fullName evidence="2">Hypothetical membrane associated protein</fullName>
    </submittedName>
</protein>
<sequence>MIMNFLIFVPLYRIHIYNLNFNIYNINKIIIYCIKVIYDALFVYILHKIILIFIVLIFSRHPVNHLLINHFYNKYLNIRNIY</sequence>
<dbReference type="InParanoid" id="Q6KZA9"/>